<dbReference type="AlphaFoldDB" id="A0A6C0CT14"/>
<accession>A0A6C0CT14</accession>
<proteinExistence type="predicted"/>
<reference evidence="1" key="1">
    <citation type="journal article" date="2020" name="Nature">
        <title>Giant virus diversity and host interactions through global metagenomics.</title>
        <authorList>
            <person name="Schulz F."/>
            <person name="Roux S."/>
            <person name="Paez-Espino D."/>
            <person name="Jungbluth S."/>
            <person name="Walsh D.A."/>
            <person name="Denef V.J."/>
            <person name="McMahon K.D."/>
            <person name="Konstantinidis K.T."/>
            <person name="Eloe-Fadrosh E.A."/>
            <person name="Kyrpides N.C."/>
            <person name="Woyke T."/>
        </authorList>
    </citation>
    <scope>NUCLEOTIDE SEQUENCE</scope>
    <source>
        <strain evidence="1">GVMAG-M-3300021964-36</strain>
    </source>
</reference>
<sequence length="84" mass="9787">MHSYFDDVIKHFQHSNKVYKLIKIDEPVCVSDLSQECTKISNSNYSLYFQDNKLEMITVNTDTPKKVFTTLDDAINVLFTTTNF</sequence>
<evidence type="ECO:0000313" key="1">
    <source>
        <dbReference type="EMBL" id="QHT07601.1"/>
    </source>
</evidence>
<name>A0A6C0CT14_9ZZZZ</name>
<dbReference type="EMBL" id="MN739483">
    <property type="protein sequence ID" value="QHT07601.1"/>
    <property type="molecule type" value="Genomic_DNA"/>
</dbReference>
<organism evidence="1">
    <name type="scientific">viral metagenome</name>
    <dbReference type="NCBI Taxonomy" id="1070528"/>
    <lineage>
        <taxon>unclassified sequences</taxon>
        <taxon>metagenomes</taxon>
        <taxon>organismal metagenomes</taxon>
    </lineage>
</organism>
<protein>
    <submittedName>
        <fullName evidence="1">Uncharacterized protein</fullName>
    </submittedName>
</protein>